<feature type="binding site" evidence="4">
    <location>
        <begin position="141"/>
        <end position="143"/>
    </location>
    <ligand>
        <name>FAD</name>
        <dbReference type="ChEBI" id="CHEBI:57692"/>
    </ligand>
</feature>
<evidence type="ECO:0000256" key="5">
    <source>
        <dbReference type="PIRSR" id="PIRSR000350-4"/>
    </source>
</evidence>
<dbReference type="Proteomes" id="UP000093355">
    <property type="component" value="Unassembled WGS sequence"/>
</dbReference>
<feature type="binding site" evidence="4">
    <location>
        <position position="112"/>
    </location>
    <ligand>
        <name>FAD</name>
        <dbReference type="ChEBI" id="CHEBI:57692"/>
    </ligand>
</feature>
<dbReference type="RefSeq" id="WP_067025567.1">
    <property type="nucleotide sequence ID" value="NZ_CP038256.1"/>
</dbReference>
<dbReference type="OrthoDB" id="9800167at2"/>
<dbReference type="PANTHER" id="PTHR43014:SF2">
    <property type="entry name" value="MERCURIC REDUCTASE"/>
    <property type="match status" value="1"/>
</dbReference>
<dbReference type="PRINTS" id="PR00411">
    <property type="entry name" value="PNDRDTASEI"/>
</dbReference>
<protein>
    <submittedName>
        <fullName evidence="6">Pyridine nucleotide-disulfide oxidoreductase</fullName>
    </submittedName>
</protein>
<dbReference type="GO" id="GO:0050660">
    <property type="term" value="F:flavin adenine dinucleotide binding"/>
    <property type="evidence" value="ECO:0007669"/>
    <property type="project" value="TreeGrafter"/>
</dbReference>
<evidence type="ECO:0000313" key="6">
    <source>
        <dbReference type="EMBL" id="OCG74240.1"/>
    </source>
</evidence>
<dbReference type="InterPro" id="IPR016156">
    <property type="entry name" value="FAD/NAD-linked_Rdtase_dimer_sf"/>
</dbReference>
<name>A0A1B9NCB8_9MICO</name>
<evidence type="ECO:0000256" key="4">
    <source>
        <dbReference type="PIRSR" id="PIRSR000350-3"/>
    </source>
</evidence>
<comment type="similarity">
    <text evidence="1">Belongs to the class-I pyridine nucleotide-disulfide oxidoreductase family.</text>
</comment>
<dbReference type="Gene3D" id="3.50.50.60">
    <property type="entry name" value="FAD/NAD(P)-binding domain"/>
    <property type="match status" value="2"/>
</dbReference>
<dbReference type="PIRSF" id="PIRSF000350">
    <property type="entry name" value="Mercury_reductase_MerA"/>
    <property type="match status" value="1"/>
</dbReference>
<evidence type="ECO:0000313" key="7">
    <source>
        <dbReference type="Proteomes" id="UP000093355"/>
    </source>
</evidence>
<dbReference type="Gene3D" id="3.30.390.30">
    <property type="match status" value="1"/>
</dbReference>
<comment type="caution">
    <text evidence="6">The sequence shown here is derived from an EMBL/GenBank/DDBJ whole genome shotgun (WGS) entry which is preliminary data.</text>
</comment>
<organism evidence="6 7">
    <name type="scientific">Microbacterium sediminis</name>
    <dbReference type="NCBI Taxonomy" id="904291"/>
    <lineage>
        <taxon>Bacteria</taxon>
        <taxon>Bacillati</taxon>
        <taxon>Actinomycetota</taxon>
        <taxon>Actinomycetes</taxon>
        <taxon>Micrococcales</taxon>
        <taxon>Microbacteriaceae</taxon>
        <taxon>Microbacterium</taxon>
    </lineage>
</organism>
<sequence length="466" mass="49011">MDTREVDVVVIGAGPVGENVADRTAKGGLQTVIVEAELVGGECSYWACMPSKALLRPGAALRAAQAVRGVTGGALDPHAILARRDEFAAHWHDDGQVEWLASAGIELVRGHGRIVGDREVRVAAADGEVALRARHAVVVATGSTPRIPETPGLRESRPWTSREATSAQRVPERLAVIGGGVVAVEAATFFRDLGSEVTVLARGALLHGLEPFAGEAVRDGLRERGVDVREGASAEAVVRDVDVRLTLAGGEVVHADEVLVATGRAPRTSGIGLDAVGREPGRAIEVDDTLRSPAVPWLYAAGDANGRALLTHQGKYQARAAGDAIVARVRGEALDDGRWGRHAASADHDAVPQVVFTDPEVAAVGITAAQAEERGLRHRVIDYDLAHVAGAGLLADGFAGRVRAIVDEERRVIVGLTLVGPGVGEMLHAGTIAVVGEVPLERLWHAVPSYPTVSEFWLRLLEAYGL</sequence>
<dbReference type="GO" id="GO:0003955">
    <property type="term" value="F:NAD(P)H dehydrogenase (quinone) activity"/>
    <property type="evidence" value="ECO:0007669"/>
    <property type="project" value="TreeGrafter"/>
</dbReference>
<dbReference type="EMBL" id="LXMD01000022">
    <property type="protein sequence ID" value="OCG74240.1"/>
    <property type="molecule type" value="Genomic_DNA"/>
</dbReference>
<keyword evidence="4" id="KW-0520">NAD</keyword>
<keyword evidence="3 4" id="KW-0274">FAD</keyword>
<dbReference type="SUPFAM" id="SSF51905">
    <property type="entry name" value="FAD/NAD(P)-binding domain"/>
    <property type="match status" value="1"/>
</dbReference>
<evidence type="ECO:0000256" key="2">
    <source>
        <dbReference type="ARBA" id="ARBA00022630"/>
    </source>
</evidence>
<gene>
    <name evidence="6" type="ORF">A7J15_05145</name>
</gene>
<keyword evidence="2" id="KW-0285">Flavoprotein</keyword>
<reference evidence="6 7" key="1">
    <citation type="submission" date="2016-05" db="EMBL/GenBank/DDBJ databases">
        <authorList>
            <person name="Lavstsen T."/>
            <person name="Jespersen J.S."/>
        </authorList>
    </citation>
    <scope>NUCLEOTIDE SEQUENCE [LARGE SCALE GENOMIC DNA]</scope>
    <source>
        <strain evidence="6 7">YLB-01</strain>
    </source>
</reference>
<dbReference type="PANTHER" id="PTHR43014">
    <property type="entry name" value="MERCURIC REDUCTASE"/>
    <property type="match status" value="1"/>
</dbReference>
<dbReference type="Pfam" id="PF07992">
    <property type="entry name" value="Pyr_redox_2"/>
    <property type="match status" value="1"/>
</dbReference>
<evidence type="ECO:0000256" key="1">
    <source>
        <dbReference type="ARBA" id="ARBA00007532"/>
    </source>
</evidence>
<dbReference type="SUPFAM" id="SSF55424">
    <property type="entry name" value="FAD/NAD-linked reductases, dimerisation (C-terminal) domain"/>
    <property type="match status" value="1"/>
</dbReference>
<dbReference type="Pfam" id="PF02852">
    <property type="entry name" value="Pyr_redox_dim"/>
    <property type="match status" value="1"/>
</dbReference>
<keyword evidence="4" id="KW-0547">Nucleotide-binding</keyword>
<feature type="binding site" evidence="4">
    <location>
        <position position="52"/>
    </location>
    <ligand>
        <name>FAD</name>
        <dbReference type="ChEBI" id="CHEBI:57692"/>
    </ligand>
</feature>
<dbReference type="InterPro" id="IPR001100">
    <property type="entry name" value="Pyr_nuc-diS_OxRdtase"/>
</dbReference>
<dbReference type="PRINTS" id="PR00368">
    <property type="entry name" value="FADPNR"/>
</dbReference>
<feature type="binding site" evidence="4">
    <location>
        <position position="263"/>
    </location>
    <ligand>
        <name>NAD(+)</name>
        <dbReference type="ChEBI" id="CHEBI:57540"/>
    </ligand>
</feature>
<accession>A0A1B9NCB8</accession>
<comment type="cofactor">
    <cofactor evidence="4">
        <name>FAD</name>
        <dbReference type="ChEBI" id="CHEBI:57692"/>
    </cofactor>
    <text evidence="4">Binds 1 FAD per subunit.</text>
</comment>
<feature type="disulfide bond" description="Redox-active" evidence="5">
    <location>
        <begin position="43"/>
        <end position="48"/>
    </location>
</feature>
<dbReference type="AlphaFoldDB" id="A0A1B9NCB8"/>
<evidence type="ECO:0000256" key="3">
    <source>
        <dbReference type="ARBA" id="ARBA00022827"/>
    </source>
</evidence>
<dbReference type="InterPro" id="IPR004099">
    <property type="entry name" value="Pyr_nucl-diS_OxRdtase_dimer"/>
</dbReference>
<dbReference type="InterPro" id="IPR023753">
    <property type="entry name" value="FAD/NAD-binding_dom"/>
</dbReference>
<proteinExistence type="inferred from homology"/>
<feature type="binding site" evidence="4">
    <location>
        <position position="303"/>
    </location>
    <ligand>
        <name>FAD</name>
        <dbReference type="ChEBI" id="CHEBI:57692"/>
    </ligand>
</feature>
<dbReference type="STRING" id="904291.A7J15_05145"/>
<keyword evidence="7" id="KW-1185">Reference proteome</keyword>
<dbReference type="InterPro" id="IPR036188">
    <property type="entry name" value="FAD/NAD-bd_sf"/>
</dbReference>
<feature type="binding site" evidence="4">
    <location>
        <begin position="178"/>
        <end position="185"/>
    </location>
    <ligand>
        <name>NAD(+)</name>
        <dbReference type="ChEBI" id="CHEBI:57540"/>
    </ligand>
</feature>